<comment type="caution">
    <text evidence="2">The sequence shown here is derived from an EMBL/GenBank/DDBJ whole genome shotgun (WGS) entry which is preliminary data.</text>
</comment>
<evidence type="ECO:0000256" key="1">
    <source>
        <dbReference type="SAM" id="SignalP"/>
    </source>
</evidence>
<proteinExistence type="predicted"/>
<gene>
    <name evidence="2" type="ORF">TWF970_011161</name>
</gene>
<keyword evidence="1" id="KW-0732">Signal</keyword>
<evidence type="ECO:0000313" key="2">
    <source>
        <dbReference type="EMBL" id="KAF3284884.1"/>
    </source>
</evidence>
<protein>
    <submittedName>
        <fullName evidence="2">Uncharacterized protein</fullName>
    </submittedName>
</protein>
<name>A0A7C8VKA1_ORBOL</name>
<dbReference type="AlphaFoldDB" id="A0A7C8VKA1"/>
<feature type="chain" id="PRO_5029005474" evidence="1">
    <location>
        <begin position="24"/>
        <end position="306"/>
    </location>
</feature>
<dbReference type="OrthoDB" id="5356440at2759"/>
<evidence type="ECO:0000313" key="3">
    <source>
        <dbReference type="Proteomes" id="UP000474640"/>
    </source>
</evidence>
<reference evidence="2 3" key="1">
    <citation type="submission" date="2020-01" db="EMBL/GenBank/DDBJ databases">
        <authorList>
            <person name="Palmer J.M."/>
        </authorList>
    </citation>
    <scope>NUCLEOTIDE SEQUENCE [LARGE SCALE GENOMIC DNA]</scope>
    <source>
        <strain evidence="2 3">TWF970</strain>
    </source>
</reference>
<dbReference type="Proteomes" id="UP000474640">
    <property type="component" value="Unassembled WGS sequence"/>
</dbReference>
<organism evidence="2 3">
    <name type="scientific">Orbilia oligospora</name>
    <name type="common">Nematode-trapping fungus</name>
    <name type="synonym">Arthrobotrys oligospora</name>
    <dbReference type="NCBI Taxonomy" id="2813651"/>
    <lineage>
        <taxon>Eukaryota</taxon>
        <taxon>Fungi</taxon>
        <taxon>Dikarya</taxon>
        <taxon>Ascomycota</taxon>
        <taxon>Pezizomycotina</taxon>
        <taxon>Orbiliomycetes</taxon>
        <taxon>Orbiliales</taxon>
        <taxon>Orbiliaceae</taxon>
        <taxon>Orbilia</taxon>
    </lineage>
</organism>
<dbReference type="EMBL" id="JAABOJ010000008">
    <property type="protein sequence ID" value="KAF3284884.1"/>
    <property type="molecule type" value="Genomic_DNA"/>
</dbReference>
<accession>A0A7C8VKA1</accession>
<sequence length="306" mass="33479">MRLFLSTLLPLFLFLLSFADANAVPGAPKRSNYSKTLTVTKILQLLKCHRASASLFCSTYLHYNERTTRTITKTSTKTRNIGRTTTITKTITKSVVDCTVTEPYFYDTTTLFVGPASTLTELQVVSTAVSLLTFWDDSSLIFGGPIISAEDKKKVKRNLKYPKPTLSHAYPSSLSKACSSLIGRPPPRKTTTITVNKYISKITTYTRFKTQAVTVSSCTDTQFSLLLATETAPSTTIFSEGFKTVTVATLTETIEYFCWPLGFGCAAVPTPCCPGACERVSGRGNICVPTDPAEKEVFISSLLADN</sequence>
<feature type="signal peptide" evidence="1">
    <location>
        <begin position="1"/>
        <end position="23"/>
    </location>
</feature>